<evidence type="ECO:0000256" key="1">
    <source>
        <dbReference type="SAM" id="SignalP"/>
    </source>
</evidence>
<dbReference type="AlphaFoldDB" id="A0AAN6WHP4"/>
<evidence type="ECO:0000313" key="3">
    <source>
        <dbReference type="Proteomes" id="UP001302126"/>
    </source>
</evidence>
<dbReference type="Proteomes" id="UP001302126">
    <property type="component" value="Unassembled WGS sequence"/>
</dbReference>
<feature type="chain" id="PRO_5042878263" evidence="1">
    <location>
        <begin position="16"/>
        <end position="179"/>
    </location>
</feature>
<proteinExistence type="predicted"/>
<sequence>MSTLNILFFLLAVNAAPLNSSEVGQDCGANFPDCPTLTCIPLSKNCTKWKDSWDKGCPGTCQAIDISKQHIYTLCGGWGLIDDCDERVESCVTDPRTQSCGPSCDDIGICWPYKDFCDADTGVKCPEGHACFRTGWGAYKSKEGTGWCFPLRYGSDLYPKTGLEEVWRTDQDGWQGEEK</sequence>
<accession>A0AAN6WHP4</accession>
<gene>
    <name evidence="2" type="ORF">QBC35DRAFT_550320</name>
</gene>
<keyword evidence="1" id="KW-0732">Signal</keyword>
<dbReference type="EMBL" id="MU864770">
    <property type="protein sequence ID" value="KAK4182085.1"/>
    <property type="molecule type" value="Genomic_DNA"/>
</dbReference>
<reference evidence="2" key="1">
    <citation type="journal article" date="2023" name="Mol. Phylogenet. Evol.">
        <title>Genome-scale phylogeny and comparative genomics of the fungal order Sordariales.</title>
        <authorList>
            <person name="Hensen N."/>
            <person name="Bonometti L."/>
            <person name="Westerberg I."/>
            <person name="Brannstrom I.O."/>
            <person name="Guillou S."/>
            <person name="Cros-Aarteil S."/>
            <person name="Calhoun S."/>
            <person name="Haridas S."/>
            <person name="Kuo A."/>
            <person name="Mondo S."/>
            <person name="Pangilinan J."/>
            <person name="Riley R."/>
            <person name="LaButti K."/>
            <person name="Andreopoulos B."/>
            <person name="Lipzen A."/>
            <person name="Chen C."/>
            <person name="Yan M."/>
            <person name="Daum C."/>
            <person name="Ng V."/>
            <person name="Clum A."/>
            <person name="Steindorff A."/>
            <person name="Ohm R.A."/>
            <person name="Martin F."/>
            <person name="Silar P."/>
            <person name="Natvig D.O."/>
            <person name="Lalanne C."/>
            <person name="Gautier V."/>
            <person name="Ament-Velasquez S.L."/>
            <person name="Kruys A."/>
            <person name="Hutchinson M.I."/>
            <person name="Powell A.J."/>
            <person name="Barry K."/>
            <person name="Miller A.N."/>
            <person name="Grigoriev I.V."/>
            <person name="Debuchy R."/>
            <person name="Gladieux P."/>
            <person name="Hiltunen Thoren M."/>
            <person name="Johannesson H."/>
        </authorList>
    </citation>
    <scope>NUCLEOTIDE SEQUENCE</scope>
    <source>
        <strain evidence="2">PSN309</strain>
    </source>
</reference>
<name>A0AAN6WHP4_9PEZI</name>
<protein>
    <submittedName>
        <fullName evidence="2">Uncharacterized protein</fullName>
    </submittedName>
</protein>
<keyword evidence="3" id="KW-1185">Reference proteome</keyword>
<organism evidence="2 3">
    <name type="scientific">Podospora australis</name>
    <dbReference type="NCBI Taxonomy" id="1536484"/>
    <lineage>
        <taxon>Eukaryota</taxon>
        <taxon>Fungi</taxon>
        <taxon>Dikarya</taxon>
        <taxon>Ascomycota</taxon>
        <taxon>Pezizomycotina</taxon>
        <taxon>Sordariomycetes</taxon>
        <taxon>Sordariomycetidae</taxon>
        <taxon>Sordariales</taxon>
        <taxon>Podosporaceae</taxon>
        <taxon>Podospora</taxon>
    </lineage>
</organism>
<reference evidence="2" key="2">
    <citation type="submission" date="2023-05" db="EMBL/GenBank/DDBJ databases">
        <authorList>
            <consortium name="Lawrence Berkeley National Laboratory"/>
            <person name="Steindorff A."/>
            <person name="Hensen N."/>
            <person name="Bonometti L."/>
            <person name="Westerberg I."/>
            <person name="Brannstrom I.O."/>
            <person name="Guillou S."/>
            <person name="Cros-Aarteil S."/>
            <person name="Calhoun S."/>
            <person name="Haridas S."/>
            <person name="Kuo A."/>
            <person name="Mondo S."/>
            <person name="Pangilinan J."/>
            <person name="Riley R."/>
            <person name="Labutti K."/>
            <person name="Andreopoulos B."/>
            <person name="Lipzen A."/>
            <person name="Chen C."/>
            <person name="Yanf M."/>
            <person name="Daum C."/>
            <person name="Ng V."/>
            <person name="Clum A."/>
            <person name="Ohm R."/>
            <person name="Martin F."/>
            <person name="Silar P."/>
            <person name="Natvig D."/>
            <person name="Lalanne C."/>
            <person name="Gautier V."/>
            <person name="Ament-Velasquez S.L."/>
            <person name="Kruys A."/>
            <person name="Hutchinson M.I."/>
            <person name="Powell A.J."/>
            <person name="Barry K."/>
            <person name="Miller A.N."/>
            <person name="Grigoriev I.V."/>
            <person name="Debuchy R."/>
            <person name="Gladieux P."/>
            <person name="Thoren M.H."/>
            <person name="Johannesson H."/>
        </authorList>
    </citation>
    <scope>NUCLEOTIDE SEQUENCE</scope>
    <source>
        <strain evidence="2">PSN309</strain>
    </source>
</reference>
<feature type="signal peptide" evidence="1">
    <location>
        <begin position="1"/>
        <end position="15"/>
    </location>
</feature>
<evidence type="ECO:0000313" key="2">
    <source>
        <dbReference type="EMBL" id="KAK4182085.1"/>
    </source>
</evidence>
<comment type="caution">
    <text evidence="2">The sequence shown here is derived from an EMBL/GenBank/DDBJ whole genome shotgun (WGS) entry which is preliminary data.</text>
</comment>